<organism evidence="10 11">
    <name type="scientific">Bucorvus abyssinicus</name>
    <name type="common">Northern ground-hornbill</name>
    <name type="synonym">Abyssinian ground-hornbill</name>
    <dbReference type="NCBI Taxonomy" id="153643"/>
    <lineage>
        <taxon>Eukaryota</taxon>
        <taxon>Metazoa</taxon>
        <taxon>Chordata</taxon>
        <taxon>Craniata</taxon>
        <taxon>Vertebrata</taxon>
        <taxon>Euteleostomi</taxon>
        <taxon>Archelosauria</taxon>
        <taxon>Archosauria</taxon>
        <taxon>Dinosauria</taxon>
        <taxon>Saurischia</taxon>
        <taxon>Theropoda</taxon>
        <taxon>Coelurosauria</taxon>
        <taxon>Aves</taxon>
        <taxon>Neognathae</taxon>
        <taxon>Neoaves</taxon>
        <taxon>Telluraves</taxon>
        <taxon>Coraciimorphae</taxon>
        <taxon>Bucerotiformes</taxon>
        <taxon>Bucorvidae</taxon>
        <taxon>Bucorvus</taxon>
    </lineage>
</organism>
<dbReference type="FunFam" id="2.60.40.150:FF:000053">
    <property type="entry name" value="synaptotagmin-17 isoform X1"/>
    <property type="match status" value="1"/>
</dbReference>
<protein>
    <recommendedName>
        <fullName evidence="6">Synaptotagmin-17</fullName>
    </recommendedName>
    <alternativeName>
        <fullName evidence="7">Synaptotagmin XVII</fullName>
    </alternativeName>
</protein>
<feature type="non-terminal residue" evidence="10">
    <location>
        <position position="457"/>
    </location>
</feature>
<evidence type="ECO:0000256" key="2">
    <source>
        <dbReference type="ARBA" id="ARBA00006996"/>
    </source>
</evidence>
<dbReference type="EMBL" id="VYZL01004205">
    <property type="protein sequence ID" value="NWR63432.1"/>
    <property type="molecule type" value="Genomic_DNA"/>
</dbReference>
<evidence type="ECO:0000313" key="10">
    <source>
        <dbReference type="EMBL" id="NWR63432.1"/>
    </source>
</evidence>
<comment type="similarity">
    <text evidence="2">Belongs to the synaptotagmin family.</text>
</comment>
<dbReference type="GO" id="GO:0030276">
    <property type="term" value="F:clathrin binding"/>
    <property type="evidence" value="ECO:0007669"/>
    <property type="project" value="TreeGrafter"/>
</dbReference>
<dbReference type="FunFam" id="2.60.40.150:FF:000064">
    <property type="entry name" value="synaptotagmin-17 isoform X1"/>
    <property type="match status" value="1"/>
</dbReference>
<dbReference type="Pfam" id="PF00168">
    <property type="entry name" value="C2"/>
    <property type="match status" value="2"/>
</dbReference>
<feature type="domain" description="C2" evidence="9">
    <location>
        <begin position="183"/>
        <end position="309"/>
    </location>
</feature>
<dbReference type="GO" id="GO:0030154">
    <property type="term" value="P:cell differentiation"/>
    <property type="evidence" value="ECO:0007669"/>
    <property type="project" value="UniProtKB-KW"/>
</dbReference>
<dbReference type="InterPro" id="IPR001565">
    <property type="entry name" value="Synaptotagmin"/>
</dbReference>
<dbReference type="GO" id="GO:0017156">
    <property type="term" value="P:calcium-ion regulated exocytosis"/>
    <property type="evidence" value="ECO:0007669"/>
    <property type="project" value="TreeGrafter"/>
</dbReference>
<dbReference type="PROSITE" id="PS50004">
    <property type="entry name" value="C2"/>
    <property type="match status" value="2"/>
</dbReference>
<reference evidence="10 11" key="1">
    <citation type="submission" date="2019-09" db="EMBL/GenBank/DDBJ databases">
        <title>Bird 10,000 Genomes (B10K) Project - Family phase.</title>
        <authorList>
            <person name="Zhang G."/>
        </authorList>
    </citation>
    <scope>NUCLEOTIDE SEQUENCE [LARGE SCALE GENOMIC DNA]</scope>
    <source>
        <strain evidence="10">B10K-DU-012-80</strain>
    </source>
</reference>
<dbReference type="InterPro" id="IPR047897">
    <property type="entry name" value="Synaptotagmin-15/17_C2A"/>
</dbReference>
<dbReference type="Gene3D" id="2.60.40.150">
    <property type="entry name" value="C2 domain"/>
    <property type="match status" value="2"/>
</dbReference>
<evidence type="ECO:0000256" key="6">
    <source>
        <dbReference type="ARBA" id="ARBA00023816"/>
    </source>
</evidence>
<evidence type="ECO:0000256" key="7">
    <source>
        <dbReference type="ARBA" id="ARBA00031667"/>
    </source>
</evidence>
<accession>A0A7K4YWJ5</accession>
<dbReference type="GO" id="GO:0070382">
    <property type="term" value="C:exocytic vesicle"/>
    <property type="evidence" value="ECO:0007669"/>
    <property type="project" value="TreeGrafter"/>
</dbReference>
<feature type="region of interest" description="Disordered" evidence="8">
    <location>
        <begin position="63"/>
        <end position="101"/>
    </location>
</feature>
<dbReference type="PANTHER" id="PTHR10024">
    <property type="entry name" value="SYNAPTOTAGMIN"/>
    <property type="match status" value="1"/>
</dbReference>
<comment type="caution">
    <text evidence="10">The sequence shown here is derived from an EMBL/GenBank/DDBJ whole genome shotgun (WGS) entry which is preliminary data.</text>
</comment>
<evidence type="ECO:0000313" key="11">
    <source>
        <dbReference type="Proteomes" id="UP000551127"/>
    </source>
</evidence>
<feature type="domain" description="C2" evidence="9">
    <location>
        <begin position="313"/>
        <end position="438"/>
    </location>
</feature>
<evidence type="ECO:0000256" key="3">
    <source>
        <dbReference type="ARBA" id="ARBA00022737"/>
    </source>
</evidence>
<dbReference type="SMART" id="SM00239">
    <property type="entry name" value="C2"/>
    <property type="match status" value="2"/>
</dbReference>
<feature type="compositionally biased region" description="Polar residues" evidence="8">
    <location>
        <begin position="73"/>
        <end position="85"/>
    </location>
</feature>
<dbReference type="InterPro" id="IPR035892">
    <property type="entry name" value="C2_domain_sf"/>
</dbReference>
<keyword evidence="5" id="KW-0472">Membrane</keyword>
<keyword evidence="11" id="KW-1185">Reference proteome</keyword>
<dbReference type="Proteomes" id="UP000551127">
    <property type="component" value="Unassembled WGS sequence"/>
</dbReference>
<dbReference type="GO" id="GO:0005886">
    <property type="term" value="C:plasma membrane"/>
    <property type="evidence" value="ECO:0007669"/>
    <property type="project" value="TreeGrafter"/>
</dbReference>
<dbReference type="InterPro" id="IPR000008">
    <property type="entry name" value="C2_dom"/>
</dbReference>
<dbReference type="GO" id="GO:0001786">
    <property type="term" value="F:phosphatidylserine binding"/>
    <property type="evidence" value="ECO:0007669"/>
    <property type="project" value="TreeGrafter"/>
</dbReference>
<keyword evidence="4" id="KW-0221">Differentiation</keyword>
<dbReference type="OrthoDB" id="270970at2759"/>
<gene>
    <name evidence="10" type="primary">Syt17</name>
    <name evidence="10" type="ORF">BUCABY_R12353</name>
</gene>
<dbReference type="PRINTS" id="PR00399">
    <property type="entry name" value="SYNAPTOTAGMN"/>
</dbReference>
<keyword evidence="3" id="KW-0677">Repeat</keyword>
<dbReference type="GO" id="GO:0000149">
    <property type="term" value="F:SNARE binding"/>
    <property type="evidence" value="ECO:0007669"/>
    <property type="project" value="TreeGrafter"/>
</dbReference>
<evidence type="ECO:0000256" key="1">
    <source>
        <dbReference type="ARBA" id="ARBA00004170"/>
    </source>
</evidence>
<feature type="non-terminal residue" evidence="10">
    <location>
        <position position="1"/>
    </location>
</feature>
<dbReference type="CDD" id="cd08390">
    <property type="entry name" value="C2A_Synaptotagmin-15-17"/>
    <property type="match status" value="1"/>
</dbReference>
<dbReference type="GO" id="GO:0005509">
    <property type="term" value="F:calcium ion binding"/>
    <property type="evidence" value="ECO:0007669"/>
    <property type="project" value="TreeGrafter"/>
</dbReference>
<dbReference type="AlphaFoldDB" id="A0A7K4YWJ5"/>
<evidence type="ECO:0000259" key="9">
    <source>
        <dbReference type="PROSITE" id="PS50004"/>
    </source>
</evidence>
<name>A0A7K4YWJ5_BUCAB</name>
<evidence type="ECO:0000256" key="4">
    <source>
        <dbReference type="ARBA" id="ARBA00022782"/>
    </source>
</evidence>
<dbReference type="PANTHER" id="PTHR10024:SF348">
    <property type="entry name" value="SYNAPTOTAGMIN-17"/>
    <property type="match status" value="1"/>
</dbReference>
<comment type="subcellular location">
    <subcellularLocation>
        <location evidence="1">Membrane</location>
        <topology evidence="1">Peripheral membrane protein</topology>
    </subcellularLocation>
</comment>
<evidence type="ECO:0000256" key="5">
    <source>
        <dbReference type="ARBA" id="ARBA00023136"/>
    </source>
</evidence>
<dbReference type="SUPFAM" id="SSF49562">
    <property type="entry name" value="C2 domain (Calcium/lipid-binding domain, CaLB)"/>
    <property type="match status" value="2"/>
</dbReference>
<dbReference type="GO" id="GO:0005544">
    <property type="term" value="F:calcium-dependent phospholipid binding"/>
    <property type="evidence" value="ECO:0007669"/>
    <property type="project" value="TreeGrafter"/>
</dbReference>
<proteinExistence type="inferred from homology"/>
<evidence type="ECO:0000256" key="8">
    <source>
        <dbReference type="SAM" id="MobiDB-lite"/>
    </source>
</evidence>
<sequence>ILYFGFQWLQGLLARISDLLLCRWTCRNCCQKCFDCSCCQTNEDEVEILGPFPAQTPAWLISSQNEDKDGDSDNTISELPSTLQDVTPDRRRSSSDASRSTYSLTRRISSLESRRPSSPLIDIKPIEFGIIGAKKEIVQPTILRKTYTPDDYFRKFEPRLYSLDSNSDDMDSLTDEEILSKYQLGMLHFSTQYDLLHNYLIVRVIEAKDLPPPISYDGSRQDMAHSNPYVKICLLPDQKNSKQTGVKRKTQNPVFEERYTFEIPFLEAQRRTLLLTVVDFDKFSRHCVIGKVSMPLSDVDLVKGGHWWKALVPSSQVTEFIRLLPQFLSLVFFLCLCFLSDPFVKIQLVHGLKLTKTKKTSCMRGTIDPFYNESFSFKVPQEELENASLVFTVYGHNVKSSNDFIGRIVIGQYSTGAPESNHWRRMLNAHRTAVEQWHSLRSREECDRVSPASLEVT</sequence>